<evidence type="ECO:0008006" key="3">
    <source>
        <dbReference type="Google" id="ProtNLM"/>
    </source>
</evidence>
<name>A0ABV2FL76_9STRE</name>
<proteinExistence type="predicted"/>
<accession>A0ABV2FL76</accession>
<protein>
    <recommendedName>
        <fullName evidence="3">Phage protein</fullName>
    </recommendedName>
</protein>
<gene>
    <name evidence="1" type="ORF">ABID29_002428</name>
</gene>
<reference evidence="1 2" key="1">
    <citation type="submission" date="2024-06" db="EMBL/GenBank/DDBJ databases">
        <title>Genomic Encyclopedia of Type Strains, Phase IV (KMG-IV): sequencing the most valuable type-strain genomes for metagenomic binning, comparative biology and taxonomic classification.</title>
        <authorList>
            <person name="Goeker M."/>
        </authorList>
    </citation>
    <scope>NUCLEOTIDE SEQUENCE [LARGE SCALE GENOMIC DNA]</scope>
    <source>
        <strain evidence="1 2">DSM 28303</strain>
    </source>
</reference>
<comment type="caution">
    <text evidence="1">The sequence shown here is derived from an EMBL/GenBank/DDBJ whole genome shotgun (WGS) entry which is preliminary data.</text>
</comment>
<dbReference type="RefSeq" id="WP_354366355.1">
    <property type="nucleotide sequence ID" value="NZ_JBEPLO010000045.1"/>
</dbReference>
<sequence length="99" mass="11662">MKTKKDVIKECIETEIAGKSFNYEITCDNPSEYHSFVESESYIFECTYKERPSYSPYHSLMLGLASIETGSIEYWYDDEFMPLEEVLLNIRKMLNFLTS</sequence>
<organism evidence="1 2">
    <name type="scientific">Streptococcus rupicaprae</name>
    <dbReference type="NCBI Taxonomy" id="759619"/>
    <lineage>
        <taxon>Bacteria</taxon>
        <taxon>Bacillati</taxon>
        <taxon>Bacillota</taxon>
        <taxon>Bacilli</taxon>
        <taxon>Lactobacillales</taxon>
        <taxon>Streptococcaceae</taxon>
        <taxon>Streptococcus</taxon>
    </lineage>
</organism>
<evidence type="ECO:0000313" key="2">
    <source>
        <dbReference type="Proteomes" id="UP001549122"/>
    </source>
</evidence>
<dbReference type="EMBL" id="JBEPLO010000045">
    <property type="protein sequence ID" value="MET3559278.1"/>
    <property type="molecule type" value="Genomic_DNA"/>
</dbReference>
<dbReference type="Proteomes" id="UP001549122">
    <property type="component" value="Unassembled WGS sequence"/>
</dbReference>
<keyword evidence="2" id="KW-1185">Reference proteome</keyword>
<evidence type="ECO:0000313" key="1">
    <source>
        <dbReference type="EMBL" id="MET3559278.1"/>
    </source>
</evidence>